<dbReference type="Proteomes" id="UP001239111">
    <property type="component" value="Chromosome 1"/>
</dbReference>
<gene>
    <name evidence="1" type="ORF">QAD02_023704</name>
</gene>
<keyword evidence="2" id="KW-1185">Reference proteome</keyword>
<organism evidence="1 2">
    <name type="scientific">Eretmocerus hayati</name>
    <dbReference type="NCBI Taxonomy" id="131215"/>
    <lineage>
        <taxon>Eukaryota</taxon>
        <taxon>Metazoa</taxon>
        <taxon>Ecdysozoa</taxon>
        <taxon>Arthropoda</taxon>
        <taxon>Hexapoda</taxon>
        <taxon>Insecta</taxon>
        <taxon>Pterygota</taxon>
        <taxon>Neoptera</taxon>
        <taxon>Endopterygota</taxon>
        <taxon>Hymenoptera</taxon>
        <taxon>Apocrita</taxon>
        <taxon>Proctotrupomorpha</taxon>
        <taxon>Chalcidoidea</taxon>
        <taxon>Aphelinidae</taxon>
        <taxon>Aphelininae</taxon>
        <taxon>Eretmocerus</taxon>
    </lineage>
</organism>
<protein>
    <submittedName>
        <fullName evidence="1">Uncharacterized protein</fullName>
    </submittedName>
</protein>
<comment type="caution">
    <text evidence="1">The sequence shown here is derived from an EMBL/GenBank/DDBJ whole genome shotgun (WGS) entry which is preliminary data.</text>
</comment>
<sequence>MNPSELRRSLLQKTKNCPWEILKLLMKIEPNALENAVITAFDNGMSHFVLNPLMNGERLVGQALTKIFQGGTKREDVFVLDSVQPFGSRASDVEKYLKFSLDNTGLEYFDMYLFGEPWTALRDFTKKVTYNDFILNANGTIALDFDADQITTWKAMEAQVKAGLIKSIGLLNFNEKQVLKLINNSEIKPSYLAVSMYLYNQEKGLRELCAKHNIVVASWAPSGCFPSAMEQFANKNYRSLPNPMNDPVVLELSEKYGKTSEQILLRHLHQEGVVLLIPGLSEPERVKPAIDILDFELSQDELSQLDNLDRGEDGRFIDDYNFPGVAEHPEYPYSTHL</sequence>
<name>A0ACC2PWC1_9HYME</name>
<evidence type="ECO:0000313" key="2">
    <source>
        <dbReference type="Proteomes" id="UP001239111"/>
    </source>
</evidence>
<accession>A0ACC2PWC1</accession>
<reference evidence="1" key="1">
    <citation type="submission" date="2023-04" db="EMBL/GenBank/DDBJ databases">
        <title>A chromosome-level genome assembly of the parasitoid wasp Eretmocerus hayati.</title>
        <authorList>
            <person name="Zhong Y."/>
            <person name="Liu S."/>
            <person name="Liu Y."/>
        </authorList>
    </citation>
    <scope>NUCLEOTIDE SEQUENCE</scope>
    <source>
        <strain evidence="1">ZJU_SS_LIU_2023</strain>
    </source>
</reference>
<dbReference type="EMBL" id="CM056741">
    <property type="protein sequence ID" value="KAJ8687909.1"/>
    <property type="molecule type" value="Genomic_DNA"/>
</dbReference>
<proteinExistence type="predicted"/>
<evidence type="ECO:0000313" key="1">
    <source>
        <dbReference type="EMBL" id="KAJ8687909.1"/>
    </source>
</evidence>